<dbReference type="GO" id="GO:0005975">
    <property type="term" value="P:carbohydrate metabolic process"/>
    <property type="evidence" value="ECO:0007669"/>
    <property type="project" value="InterPro"/>
</dbReference>
<dbReference type="STRING" id="28083.Lbir_0209"/>
<proteinExistence type="predicted"/>
<dbReference type="AlphaFoldDB" id="A0A378IBF3"/>
<dbReference type="GO" id="GO:0004099">
    <property type="term" value="F:chitin deacetylase activity"/>
    <property type="evidence" value="ECO:0007669"/>
    <property type="project" value="UniProtKB-EC"/>
</dbReference>
<evidence type="ECO:0000313" key="3">
    <source>
        <dbReference type="EMBL" id="STX32236.1"/>
    </source>
</evidence>
<dbReference type="EC" id="3.5.1.41" evidence="3"/>
<evidence type="ECO:0000313" key="2">
    <source>
        <dbReference type="EMBL" id="KTC76140.1"/>
    </source>
</evidence>
<reference evidence="2 4" key="1">
    <citation type="submission" date="2015-11" db="EMBL/GenBank/DDBJ databases">
        <title>Genomic analysis of 38 Legionella species identifies large and diverse effector repertoires.</title>
        <authorList>
            <person name="Burstein D."/>
            <person name="Amaro F."/>
            <person name="Zusman T."/>
            <person name="Lifshitz Z."/>
            <person name="Cohen O."/>
            <person name="Gilbert J.A."/>
            <person name="Pupko T."/>
            <person name="Shuman H.A."/>
            <person name="Segal G."/>
        </authorList>
    </citation>
    <scope>NUCLEOTIDE SEQUENCE [LARGE SCALE GENOMIC DNA]</scope>
    <source>
        <strain evidence="2 4">CDC#1407-AL-14</strain>
    </source>
</reference>
<dbReference type="PANTHER" id="PTHR43123:SF1">
    <property type="entry name" value="POLYSACCHARIDE DEACETYLASE-RELATED"/>
    <property type="match status" value="1"/>
</dbReference>
<evidence type="ECO:0000313" key="4">
    <source>
        <dbReference type="Proteomes" id="UP000054735"/>
    </source>
</evidence>
<feature type="domain" description="NodB homology" evidence="1">
    <location>
        <begin position="65"/>
        <end position="276"/>
    </location>
</feature>
<dbReference type="Pfam" id="PF01522">
    <property type="entry name" value="Polysacc_deac_1"/>
    <property type="match status" value="1"/>
</dbReference>
<dbReference type="InterPro" id="IPR011330">
    <property type="entry name" value="Glyco_hydro/deAcase_b/a-brl"/>
</dbReference>
<dbReference type="RefSeq" id="WP_058522321.1">
    <property type="nucleotide sequence ID" value="NZ_CAAAHV010000052.1"/>
</dbReference>
<evidence type="ECO:0000313" key="5">
    <source>
        <dbReference type="Proteomes" id="UP000255066"/>
    </source>
</evidence>
<dbReference type="Proteomes" id="UP000255066">
    <property type="component" value="Unassembled WGS sequence"/>
</dbReference>
<dbReference type="PROSITE" id="PS51677">
    <property type="entry name" value="NODB"/>
    <property type="match status" value="1"/>
</dbReference>
<keyword evidence="4" id="KW-1185">Reference proteome</keyword>
<organism evidence="3 5">
    <name type="scientific">Legionella birminghamensis</name>
    <dbReference type="NCBI Taxonomy" id="28083"/>
    <lineage>
        <taxon>Bacteria</taxon>
        <taxon>Pseudomonadati</taxon>
        <taxon>Pseudomonadota</taxon>
        <taxon>Gammaproteobacteria</taxon>
        <taxon>Legionellales</taxon>
        <taxon>Legionellaceae</taxon>
        <taxon>Legionella</taxon>
    </lineage>
</organism>
<dbReference type="EMBL" id="UGNW01000001">
    <property type="protein sequence ID" value="STX32236.1"/>
    <property type="molecule type" value="Genomic_DNA"/>
</dbReference>
<dbReference type="OrthoDB" id="9787041at2"/>
<dbReference type="Gene3D" id="3.20.20.370">
    <property type="entry name" value="Glycoside hydrolase/deacetylase"/>
    <property type="match status" value="1"/>
</dbReference>
<dbReference type="InterPro" id="IPR002509">
    <property type="entry name" value="NODB_dom"/>
</dbReference>
<sequence>MRRDMVGYGPEALQNCWPGDAKLAINFVINYEEGAELTPVNGDSIAETYGGEFPLAAKPEGMRNLSMESLFEYGSRCGIWRLIRLFDRKQIPLTFFLTGLAVRMNPALALYLQHSAHEAAGHGWRWIDYAAISKKEEKKHIIQCIDVLCELTGKRPEGWYTGRRSSHTRELLIEIGGFKYDSESYADDLPYFLDKHLIIPYTLDCNDFRYSTNPGFAVGNDFYLHLKNSFDYLYQEQRMALMTIGLHPRISGRPGRCQALQQFIDYIKQFEDIWITRRIDIANYWMGISRR</sequence>
<dbReference type="Proteomes" id="UP000054735">
    <property type="component" value="Unassembled WGS sequence"/>
</dbReference>
<gene>
    <name evidence="3" type="primary">cDA1</name>
    <name evidence="2" type="ORF">Lbir_0209</name>
    <name evidence="3" type="ORF">NCTC12437_02017</name>
</gene>
<accession>A0A378IBF3</accession>
<dbReference type="PANTHER" id="PTHR43123">
    <property type="entry name" value="POLYSACCHARIDE DEACETYLASE-RELATED"/>
    <property type="match status" value="1"/>
</dbReference>
<evidence type="ECO:0000259" key="1">
    <source>
        <dbReference type="PROSITE" id="PS51677"/>
    </source>
</evidence>
<dbReference type="SUPFAM" id="SSF88713">
    <property type="entry name" value="Glycoside hydrolase/deacetylase"/>
    <property type="match status" value="1"/>
</dbReference>
<protein>
    <submittedName>
        <fullName evidence="3">Polysaccharide deacetylase</fullName>
        <ecNumber evidence="3">3.5.1.41</ecNumber>
    </submittedName>
</protein>
<dbReference type="EMBL" id="LNXT01000001">
    <property type="protein sequence ID" value="KTC76140.1"/>
    <property type="molecule type" value="Genomic_DNA"/>
</dbReference>
<reference evidence="3 5" key="2">
    <citation type="submission" date="2018-06" db="EMBL/GenBank/DDBJ databases">
        <authorList>
            <consortium name="Pathogen Informatics"/>
            <person name="Doyle S."/>
        </authorList>
    </citation>
    <scope>NUCLEOTIDE SEQUENCE [LARGE SCALE GENOMIC DNA]</scope>
    <source>
        <strain evidence="3 5">NCTC12437</strain>
    </source>
</reference>
<name>A0A378IBF3_9GAMM</name>
<keyword evidence="3" id="KW-0378">Hydrolase</keyword>